<accession>A0A9W6F167</accession>
<dbReference type="SUPFAM" id="SSF52047">
    <property type="entry name" value="RNI-like"/>
    <property type="match status" value="1"/>
</dbReference>
<comment type="caution">
    <text evidence="1">The sequence shown here is derived from an EMBL/GenBank/DDBJ whole genome shotgun (WGS) entry which is preliminary data.</text>
</comment>
<protein>
    <submittedName>
        <fullName evidence="1">Uncharacterized protein</fullName>
    </submittedName>
</protein>
<gene>
    <name evidence="1" type="primary">PLESTB001043</name>
    <name evidence="1" type="ORF">PLESTB_000644600</name>
</gene>
<evidence type="ECO:0000313" key="2">
    <source>
        <dbReference type="Proteomes" id="UP001165080"/>
    </source>
</evidence>
<keyword evidence="2" id="KW-1185">Reference proteome</keyword>
<organism evidence="1 2">
    <name type="scientific">Pleodorina starrii</name>
    <dbReference type="NCBI Taxonomy" id="330485"/>
    <lineage>
        <taxon>Eukaryota</taxon>
        <taxon>Viridiplantae</taxon>
        <taxon>Chlorophyta</taxon>
        <taxon>core chlorophytes</taxon>
        <taxon>Chlorophyceae</taxon>
        <taxon>CS clade</taxon>
        <taxon>Chlamydomonadales</taxon>
        <taxon>Volvocaceae</taxon>
        <taxon>Pleodorina</taxon>
    </lineage>
</organism>
<dbReference type="EMBL" id="BRXU01000006">
    <property type="protein sequence ID" value="GLC52572.1"/>
    <property type="molecule type" value="Genomic_DNA"/>
</dbReference>
<evidence type="ECO:0000313" key="1">
    <source>
        <dbReference type="EMBL" id="GLC52572.1"/>
    </source>
</evidence>
<sequence>MIPDVQVDVARLRVGGSDEPSQIPNLASALSVVIATIAGGDISAGCNAKDFKVLRRACRELRGLHDTAAVREILLGSASRPFGWQPPSPAEVEAAARGMLARGCKPTSVSLELGSRSTRTPMWEQSVLALLGALADGEAPITRVKLGSHTPITEAVARAVARFSPSLSHLVYWYCTVPATPADFDENVHGSSRERLVAALQLLLQLTGPGLKDLVLCANNLNWPSHVARAVALGSCLSPLTALTRLHISLCSLQHALEYDIEGGNGHTVFAQIAQLQSEGRAEEADQLESAVAAEWRAVAMAARCMPSLVELHTPAVANVADLGSLTALTSLTVGALELPNRLHADDNTTTPPLLGSQQREKAPVYELPPLLERLKVNAPLPLDVAAALRRSSAAAAAAGYSDAAAATATTAPADVFLRASHTSWCMGNYPCWGLELRARGRNYLDAEGRLTGQAITDIRSALANLKDTFGRLLPPPAGGRGSVHLVISAGGSRVLPPSEESYDGAGDGTHWGSWLGLVVEDLPPLQGLKLSGFALSPRDMLSLGRSLQGVKILNLRGCSYPLPAIPLLAGLRTLEELCLRADDWVAAPAAGGDDDDGGGAALQQQLKPSEVESAFLCLAEGSRGGSSSVPACAAAAAAAAATAALPLSNPLLLKIDCTRDNDKEWLDDALVWLHTELEQLWLDIRCVDYY</sequence>
<dbReference type="Proteomes" id="UP001165080">
    <property type="component" value="Unassembled WGS sequence"/>
</dbReference>
<reference evidence="1 2" key="1">
    <citation type="journal article" date="2023" name="Commun. Biol.">
        <title>Reorganization of the ancestral sex-determining regions during the evolution of trioecy in Pleodorina starrii.</title>
        <authorList>
            <person name="Takahashi K."/>
            <person name="Suzuki S."/>
            <person name="Kawai-Toyooka H."/>
            <person name="Yamamoto K."/>
            <person name="Hamaji T."/>
            <person name="Ootsuki R."/>
            <person name="Yamaguchi H."/>
            <person name="Kawachi M."/>
            <person name="Higashiyama T."/>
            <person name="Nozaki H."/>
        </authorList>
    </citation>
    <scope>NUCLEOTIDE SEQUENCE [LARGE SCALE GENOMIC DNA]</scope>
    <source>
        <strain evidence="1 2">NIES-4479</strain>
    </source>
</reference>
<proteinExistence type="predicted"/>
<dbReference type="AlphaFoldDB" id="A0A9W6F167"/>
<name>A0A9W6F167_9CHLO</name>